<evidence type="ECO:0000313" key="14">
    <source>
        <dbReference type="Proteomes" id="UP001597478"/>
    </source>
</evidence>
<dbReference type="Gene3D" id="1.10.510.10">
    <property type="entry name" value="Transferase(Phosphotransferase) domain 1"/>
    <property type="match status" value="1"/>
</dbReference>
<keyword evidence="6" id="KW-0067">ATP-binding</keyword>
<comment type="caution">
    <text evidence="13">The sequence shown here is derived from an EMBL/GenBank/DDBJ whole genome shotgun (WGS) entry which is preliminary data.</text>
</comment>
<feature type="domain" description="PASTA" evidence="12">
    <location>
        <begin position="386"/>
        <end position="452"/>
    </location>
</feature>
<dbReference type="InterPro" id="IPR005543">
    <property type="entry name" value="PASTA_dom"/>
</dbReference>
<dbReference type="InterPro" id="IPR008271">
    <property type="entry name" value="Ser/Thr_kinase_AS"/>
</dbReference>
<accession>A0ABW5WF67</accession>
<keyword evidence="14" id="KW-1185">Reference proteome</keyword>
<evidence type="ECO:0000256" key="1">
    <source>
        <dbReference type="ARBA" id="ARBA00012513"/>
    </source>
</evidence>
<dbReference type="Gene3D" id="3.30.200.20">
    <property type="entry name" value="Phosphorylase Kinase, domain 1"/>
    <property type="match status" value="1"/>
</dbReference>
<dbReference type="PANTHER" id="PTHR43289:SF34">
    <property type="entry name" value="SERINE_THREONINE-PROTEIN KINASE YBDM-RELATED"/>
    <property type="match status" value="1"/>
</dbReference>
<keyword evidence="5" id="KW-0418">Kinase</keyword>
<gene>
    <name evidence="13" type="ORF">ACFS2C_24750</name>
</gene>
<feature type="region of interest" description="Disordered" evidence="9">
    <location>
        <begin position="631"/>
        <end position="650"/>
    </location>
</feature>
<comment type="catalytic activity">
    <reaction evidence="8">
        <text>L-seryl-[protein] + ATP = O-phospho-L-seryl-[protein] + ADP + H(+)</text>
        <dbReference type="Rhea" id="RHEA:17989"/>
        <dbReference type="Rhea" id="RHEA-COMP:9863"/>
        <dbReference type="Rhea" id="RHEA-COMP:11604"/>
        <dbReference type="ChEBI" id="CHEBI:15378"/>
        <dbReference type="ChEBI" id="CHEBI:29999"/>
        <dbReference type="ChEBI" id="CHEBI:30616"/>
        <dbReference type="ChEBI" id="CHEBI:83421"/>
        <dbReference type="ChEBI" id="CHEBI:456216"/>
        <dbReference type="EC" id="2.7.11.1"/>
    </reaction>
</comment>
<sequence length="650" mass="68010">MTRTDASLSGALLDRRYRVDGLLARGGMSAVYRGLDTRLDRPVAIKIMDSRFADDRAFVDRFEREARSAAKLHHPHVVAVHDQGFDTSAGPEERRAFLVMELVDGGTLRDLLDQRGALDVPLALTIAEQVLSALGAAHSAGLVHRDVKPENVLIGRGGASSGGVVKVGDFGLVRAVASAGTTSNSVILGTVAYLSPEQVTTGSASERGDVYSAGILLYEMLTGHVPYTADTALSVAYRHVNDDVPAPSATRSDLPAALDDLVLRATRRDAESRPADANAFLAELRQVRSRLGIQPVPVPVPRQPASGADIPDAERTVPAFQAVTVHAPAGGPRGTQALPRGPQPPEPPATPPEPAQRRRGLLVTLWVLVGLLVVGGVGAGVWWFAGGRWVAVPDVAGMDRARAEQTLRQAELAPAFTEERHNTVPSGTVVRSDPESGSRALRGDQVTVVLSLGRPVVPDIQPGTSVEQAERAIRAVQLEPRRDPGADQFSAEVPQGAVVTVSPQPGSQANIGDAVTIVVSKGPPPTPVPQVQGMPRDQAFQALRAAGFEPYDAGEEFSADVAAGHVVRTEPGGGATIEAGNRVGVYVSNAVEVPSVLGRSARAAQQILAEAGLSAGGDSGRGRFSFVVGQDPAPGSRVPRGTTVTLTTLP</sequence>
<dbReference type="PROSITE" id="PS51178">
    <property type="entry name" value="PASTA"/>
    <property type="match status" value="4"/>
</dbReference>
<dbReference type="SMART" id="SM00220">
    <property type="entry name" value="S_TKc"/>
    <property type="match status" value="1"/>
</dbReference>
<feature type="region of interest" description="Disordered" evidence="9">
    <location>
        <begin position="419"/>
        <end position="440"/>
    </location>
</feature>
<keyword evidence="3" id="KW-0808">Transferase</keyword>
<evidence type="ECO:0000256" key="4">
    <source>
        <dbReference type="ARBA" id="ARBA00022741"/>
    </source>
</evidence>
<dbReference type="SMART" id="SM00740">
    <property type="entry name" value="PASTA"/>
    <property type="match status" value="4"/>
</dbReference>
<evidence type="ECO:0000259" key="11">
    <source>
        <dbReference type="PROSITE" id="PS50011"/>
    </source>
</evidence>
<name>A0ABW5WF67_9PSEU</name>
<feature type="domain" description="PASTA" evidence="12">
    <location>
        <begin position="522"/>
        <end position="589"/>
    </location>
</feature>
<feature type="region of interest" description="Disordered" evidence="9">
    <location>
        <begin position="326"/>
        <end position="356"/>
    </location>
</feature>
<evidence type="ECO:0000256" key="9">
    <source>
        <dbReference type="SAM" id="MobiDB-lite"/>
    </source>
</evidence>
<dbReference type="InterPro" id="IPR000719">
    <property type="entry name" value="Prot_kinase_dom"/>
</dbReference>
<proteinExistence type="predicted"/>
<dbReference type="InterPro" id="IPR011009">
    <property type="entry name" value="Kinase-like_dom_sf"/>
</dbReference>
<keyword evidence="10" id="KW-0812">Transmembrane</keyword>
<evidence type="ECO:0000256" key="10">
    <source>
        <dbReference type="SAM" id="Phobius"/>
    </source>
</evidence>
<feature type="compositionally biased region" description="Pro residues" evidence="9">
    <location>
        <begin position="341"/>
        <end position="354"/>
    </location>
</feature>
<dbReference type="SUPFAM" id="SSF56112">
    <property type="entry name" value="Protein kinase-like (PK-like)"/>
    <property type="match status" value="1"/>
</dbReference>
<evidence type="ECO:0000256" key="5">
    <source>
        <dbReference type="ARBA" id="ARBA00022777"/>
    </source>
</evidence>
<keyword evidence="2" id="KW-0723">Serine/threonine-protein kinase</keyword>
<keyword evidence="10" id="KW-1133">Transmembrane helix</keyword>
<dbReference type="PROSITE" id="PS00108">
    <property type="entry name" value="PROTEIN_KINASE_ST"/>
    <property type="match status" value="1"/>
</dbReference>
<organism evidence="13 14">
    <name type="scientific">Prauserella oleivorans</name>
    <dbReference type="NCBI Taxonomy" id="1478153"/>
    <lineage>
        <taxon>Bacteria</taxon>
        <taxon>Bacillati</taxon>
        <taxon>Actinomycetota</taxon>
        <taxon>Actinomycetes</taxon>
        <taxon>Pseudonocardiales</taxon>
        <taxon>Pseudonocardiaceae</taxon>
        <taxon>Prauserella</taxon>
    </lineage>
</organism>
<dbReference type="EMBL" id="JBHUOF010000048">
    <property type="protein sequence ID" value="MFD2802602.1"/>
    <property type="molecule type" value="Genomic_DNA"/>
</dbReference>
<evidence type="ECO:0000256" key="2">
    <source>
        <dbReference type="ARBA" id="ARBA00022527"/>
    </source>
</evidence>
<feature type="domain" description="PASTA" evidence="12">
    <location>
        <begin position="453"/>
        <end position="521"/>
    </location>
</feature>
<dbReference type="Pfam" id="PF00069">
    <property type="entry name" value="Pkinase"/>
    <property type="match status" value="1"/>
</dbReference>
<feature type="transmembrane region" description="Helical" evidence="10">
    <location>
        <begin position="361"/>
        <end position="385"/>
    </location>
</feature>
<evidence type="ECO:0000256" key="7">
    <source>
        <dbReference type="ARBA" id="ARBA00047899"/>
    </source>
</evidence>
<keyword evidence="4" id="KW-0547">Nucleotide-binding</keyword>
<dbReference type="Proteomes" id="UP001597478">
    <property type="component" value="Unassembled WGS sequence"/>
</dbReference>
<evidence type="ECO:0000256" key="8">
    <source>
        <dbReference type="ARBA" id="ARBA00048679"/>
    </source>
</evidence>
<dbReference type="RefSeq" id="WP_377394087.1">
    <property type="nucleotide sequence ID" value="NZ_JBHSAN010000052.1"/>
</dbReference>
<protein>
    <recommendedName>
        <fullName evidence="1">non-specific serine/threonine protein kinase</fullName>
        <ecNumber evidence="1">2.7.11.1</ecNumber>
    </recommendedName>
</protein>
<dbReference type="EC" id="2.7.11.1" evidence="1"/>
<evidence type="ECO:0000313" key="13">
    <source>
        <dbReference type="EMBL" id="MFD2802602.1"/>
    </source>
</evidence>
<feature type="domain" description="Protein kinase" evidence="11">
    <location>
        <begin position="17"/>
        <end position="291"/>
    </location>
</feature>
<dbReference type="Pfam" id="PF03793">
    <property type="entry name" value="PASTA"/>
    <property type="match status" value="4"/>
</dbReference>
<dbReference type="CDD" id="cd14014">
    <property type="entry name" value="STKc_PknB_like"/>
    <property type="match status" value="1"/>
</dbReference>
<evidence type="ECO:0000256" key="6">
    <source>
        <dbReference type="ARBA" id="ARBA00022840"/>
    </source>
</evidence>
<evidence type="ECO:0000256" key="3">
    <source>
        <dbReference type="ARBA" id="ARBA00022679"/>
    </source>
</evidence>
<dbReference type="CDD" id="cd06577">
    <property type="entry name" value="PASTA_pknB"/>
    <property type="match status" value="4"/>
</dbReference>
<reference evidence="14" key="1">
    <citation type="journal article" date="2019" name="Int. J. Syst. Evol. Microbiol.">
        <title>The Global Catalogue of Microorganisms (GCM) 10K type strain sequencing project: providing services to taxonomists for standard genome sequencing and annotation.</title>
        <authorList>
            <consortium name="The Broad Institute Genomics Platform"/>
            <consortium name="The Broad Institute Genome Sequencing Center for Infectious Disease"/>
            <person name="Wu L."/>
            <person name="Ma J."/>
        </authorList>
    </citation>
    <scope>NUCLEOTIDE SEQUENCE [LARGE SCALE GENOMIC DNA]</scope>
    <source>
        <strain evidence="14">IBRC-M 10906</strain>
    </source>
</reference>
<keyword evidence="10" id="KW-0472">Membrane</keyword>
<dbReference type="Gene3D" id="3.30.10.20">
    <property type="match status" value="4"/>
</dbReference>
<feature type="domain" description="PASTA" evidence="12">
    <location>
        <begin position="590"/>
        <end position="650"/>
    </location>
</feature>
<evidence type="ECO:0000259" key="12">
    <source>
        <dbReference type="PROSITE" id="PS51178"/>
    </source>
</evidence>
<dbReference type="PROSITE" id="PS50011">
    <property type="entry name" value="PROTEIN_KINASE_DOM"/>
    <property type="match status" value="1"/>
</dbReference>
<dbReference type="PANTHER" id="PTHR43289">
    <property type="entry name" value="MITOGEN-ACTIVATED PROTEIN KINASE KINASE KINASE 20-RELATED"/>
    <property type="match status" value="1"/>
</dbReference>
<comment type="catalytic activity">
    <reaction evidence="7">
        <text>L-threonyl-[protein] + ATP = O-phospho-L-threonyl-[protein] + ADP + H(+)</text>
        <dbReference type="Rhea" id="RHEA:46608"/>
        <dbReference type="Rhea" id="RHEA-COMP:11060"/>
        <dbReference type="Rhea" id="RHEA-COMP:11605"/>
        <dbReference type="ChEBI" id="CHEBI:15378"/>
        <dbReference type="ChEBI" id="CHEBI:30013"/>
        <dbReference type="ChEBI" id="CHEBI:30616"/>
        <dbReference type="ChEBI" id="CHEBI:61977"/>
        <dbReference type="ChEBI" id="CHEBI:456216"/>
        <dbReference type="EC" id="2.7.11.1"/>
    </reaction>
</comment>